<dbReference type="InterPro" id="IPR036610">
    <property type="entry name" value="PEBP-like_sf"/>
</dbReference>
<evidence type="ECO:0000313" key="2">
    <source>
        <dbReference type="EMBL" id="CAK6450545.1"/>
    </source>
</evidence>
<accession>A0ABP0AJC6</accession>
<evidence type="ECO:0000256" key="1">
    <source>
        <dbReference type="SAM" id="MobiDB-lite"/>
    </source>
</evidence>
<dbReference type="Proteomes" id="UP001314169">
    <property type="component" value="Chromosome X"/>
</dbReference>
<protein>
    <submittedName>
        <fullName evidence="2">Uncharacterized protein</fullName>
    </submittedName>
</protein>
<feature type="compositionally biased region" description="Polar residues" evidence="1">
    <location>
        <begin position="1"/>
        <end position="12"/>
    </location>
</feature>
<reference evidence="2" key="1">
    <citation type="submission" date="2023-12" db="EMBL/GenBank/DDBJ databases">
        <authorList>
            <person name="Brown T."/>
        </authorList>
    </citation>
    <scope>NUCLEOTIDE SEQUENCE</scope>
</reference>
<organism evidence="2 3">
    <name type="scientific">Pipistrellus nathusii</name>
    <name type="common">Nathusius' pipistrelle</name>
    <dbReference type="NCBI Taxonomy" id="59473"/>
    <lineage>
        <taxon>Eukaryota</taxon>
        <taxon>Metazoa</taxon>
        <taxon>Chordata</taxon>
        <taxon>Craniata</taxon>
        <taxon>Vertebrata</taxon>
        <taxon>Euteleostomi</taxon>
        <taxon>Mammalia</taxon>
        <taxon>Eutheria</taxon>
        <taxon>Laurasiatheria</taxon>
        <taxon>Chiroptera</taxon>
        <taxon>Yangochiroptera</taxon>
        <taxon>Vespertilionidae</taxon>
        <taxon>Pipistrellus</taxon>
    </lineage>
</organism>
<keyword evidence="3" id="KW-1185">Reference proteome</keyword>
<proteinExistence type="predicted"/>
<dbReference type="EMBL" id="OY882879">
    <property type="protein sequence ID" value="CAK6450545.1"/>
    <property type="molecule type" value="Genomic_DNA"/>
</dbReference>
<evidence type="ECO:0000313" key="3">
    <source>
        <dbReference type="Proteomes" id="UP001314169"/>
    </source>
</evidence>
<gene>
    <name evidence="2" type="ORF">MPIPNATIZW_LOCUS18851</name>
</gene>
<dbReference type="Gene3D" id="3.90.280.10">
    <property type="entry name" value="PEBP-like"/>
    <property type="match status" value="1"/>
</dbReference>
<sequence length="69" mass="7826">MPVDLSQWSGPLSRQEVDERPKHPLQVKYSWAEVDELGKVLTPTQVKSWPSGIIFHGMALIQVNSIPWS</sequence>
<name>A0ABP0AJC6_PIPNA</name>
<feature type="region of interest" description="Disordered" evidence="1">
    <location>
        <begin position="1"/>
        <end position="21"/>
    </location>
</feature>